<dbReference type="EMBL" id="FUWV01000007">
    <property type="protein sequence ID" value="SJZ66569.1"/>
    <property type="molecule type" value="Genomic_DNA"/>
</dbReference>
<feature type="transmembrane region" description="Helical" evidence="6">
    <location>
        <begin position="588"/>
        <end position="610"/>
    </location>
</feature>
<dbReference type="OrthoDB" id="9781780at2"/>
<feature type="transmembrane region" description="Helical" evidence="6">
    <location>
        <begin position="108"/>
        <end position="141"/>
    </location>
</feature>
<evidence type="ECO:0000259" key="7">
    <source>
        <dbReference type="Pfam" id="PF02687"/>
    </source>
</evidence>
<keyword evidence="5 6" id="KW-0472">Membrane</keyword>
<evidence type="ECO:0000256" key="2">
    <source>
        <dbReference type="ARBA" id="ARBA00022475"/>
    </source>
</evidence>
<evidence type="ECO:0000256" key="6">
    <source>
        <dbReference type="PIRNR" id="PIRNR018968"/>
    </source>
</evidence>
<dbReference type="AlphaFoldDB" id="A0A1T4MHS8"/>
<feature type="transmembrane region" description="Helical" evidence="6">
    <location>
        <begin position="21"/>
        <end position="44"/>
    </location>
</feature>
<name>A0A1T4MHS8_9FIRM</name>
<sequence>MSKFFYVKMAGNNIRKNRKLYIPYLLTCIGMIVMFYNMCFLAQARDILKITGGETLKQILFFGMIVTAIFSIIFLFYTNSFLIKQRKKEFGIFHVLGMEKKHIAKLMFFETFLIGLISIIGGILTGILLSKLMLLLLFKIISFEVPFGFEIPINAVIFSIFLFSGIFLANLIYNLFQVYQSKPIELLKGGNVGEKEPKIKWILTIIGVACLGSGYYIALTTESPLAALKLFFIAVILVILGTYCLFTAGSIAILKLLRKNKRYYYKSNHFISISGMIYRMKQNAIGLANICILSTMVIVMLSTTVSLYVGMEDVLRTRYPRDIMIYAEDISDHQAQKLNVFIEKQIKKNKMIPQNFVQRRFIQFTVFQNGNKFTSDAASLQDISTVEFILLDDYNKMENQSISLSKGEALLYTARGSFKGDIINFDGTKLSIKKRLSSFNMEGKMLDNVASNYFIVVVNDINTINQIFHSVQEKQEDIKNLSYYYAFDVNGDREQQIELIKDLRKGDRQIVQDISVDAVAEARESFFSFYGGLFFLGIFLGFLFIMATVLIIYYKQIAEGYDDRKRFSIMQKVGMSQEEIKGAIRSQVLMVFFLPLITAVIHLLFAFKVITQLLSIFNLTNISLFAGCTAIIIIIFAIFYSVIYALTARTYYKIVR</sequence>
<dbReference type="PIRSF" id="PIRSF018968">
    <property type="entry name" value="ABC_permease_BceB"/>
    <property type="match status" value="1"/>
</dbReference>
<keyword evidence="4 6" id="KW-1133">Transmembrane helix</keyword>
<feature type="domain" description="ABC3 transporter permease C-terminal" evidence="7">
    <location>
        <begin position="62"/>
        <end position="177"/>
    </location>
</feature>
<feature type="transmembrane region" description="Helical" evidence="6">
    <location>
        <begin position="286"/>
        <end position="311"/>
    </location>
</feature>
<keyword evidence="2 6" id="KW-1003">Cell membrane</keyword>
<evidence type="ECO:0000313" key="8">
    <source>
        <dbReference type="EMBL" id="SJZ66569.1"/>
    </source>
</evidence>
<feature type="transmembrane region" description="Helical" evidence="6">
    <location>
        <begin position="153"/>
        <end position="178"/>
    </location>
</feature>
<dbReference type="PANTHER" id="PTHR46795">
    <property type="entry name" value="ABC TRANSPORTER PERMEASE-RELATED-RELATED"/>
    <property type="match status" value="1"/>
</dbReference>
<protein>
    <submittedName>
        <fullName evidence="8">Putative ABC transport system permease protein</fullName>
    </submittedName>
</protein>
<dbReference type="InterPro" id="IPR003838">
    <property type="entry name" value="ABC3_permease_C"/>
</dbReference>
<feature type="transmembrane region" description="Helical" evidence="6">
    <location>
        <begin position="59"/>
        <end position="78"/>
    </location>
</feature>
<dbReference type="GO" id="GO:0055085">
    <property type="term" value="P:transmembrane transport"/>
    <property type="evidence" value="ECO:0007669"/>
    <property type="project" value="UniProtKB-UniRule"/>
</dbReference>
<dbReference type="Pfam" id="PF02687">
    <property type="entry name" value="FtsX"/>
    <property type="match status" value="1"/>
</dbReference>
<dbReference type="InterPro" id="IPR027022">
    <property type="entry name" value="ABC_permease_BceB-typ"/>
</dbReference>
<keyword evidence="9" id="KW-1185">Reference proteome</keyword>
<dbReference type="GO" id="GO:0005886">
    <property type="term" value="C:plasma membrane"/>
    <property type="evidence" value="ECO:0007669"/>
    <property type="project" value="UniProtKB-SubCell"/>
</dbReference>
<accession>A0A1T4MHS8</accession>
<dbReference type="RefSeq" id="WP_087678770.1">
    <property type="nucleotide sequence ID" value="NZ_FUWV01000007.1"/>
</dbReference>
<evidence type="ECO:0000256" key="1">
    <source>
        <dbReference type="ARBA" id="ARBA00004651"/>
    </source>
</evidence>
<evidence type="ECO:0000313" key="9">
    <source>
        <dbReference type="Proteomes" id="UP000196365"/>
    </source>
</evidence>
<feature type="transmembrane region" description="Helical" evidence="6">
    <location>
        <begin position="199"/>
        <end position="218"/>
    </location>
</feature>
<evidence type="ECO:0000256" key="3">
    <source>
        <dbReference type="ARBA" id="ARBA00022692"/>
    </source>
</evidence>
<evidence type="ECO:0000256" key="4">
    <source>
        <dbReference type="ARBA" id="ARBA00022989"/>
    </source>
</evidence>
<comment type="subcellular location">
    <subcellularLocation>
        <location evidence="1 6">Cell membrane</location>
        <topology evidence="1 6">Multi-pass membrane protein</topology>
    </subcellularLocation>
</comment>
<feature type="transmembrane region" description="Helical" evidence="6">
    <location>
        <begin position="529"/>
        <end position="554"/>
    </location>
</feature>
<comment type="similarity">
    <text evidence="6">Belongs to the ABC-4 integral membrane protein family.</text>
</comment>
<dbReference type="Proteomes" id="UP000196365">
    <property type="component" value="Unassembled WGS sequence"/>
</dbReference>
<keyword evidence="3 6" id="KW-0812">Transmembrane</keyword>
<evidence type="ECO:0000256" key="5">
    <source>
        <dbReference type="ARBA" id="ARBA00023136"/>
    </source>
</evidence>
<reference evidence="8 9" key="1">
    <citation type="submission" date="2017-02" db="EMBL/GenBank/DDBJ databases">
        <authorList>
            <person name="Peterson S.W."/>
        </authorList>
    </citation>
    <scope>NUCLEOTIDE SEQUENCE [LARGE SCALE GENOMIC DNA]</scope>
    <source>
        <strain evidence="8 9">DSM 15102</strain>
    </source>
</reference>
<dbReference type="PANTHER" id="PTHR46795:SF3">
    <property type="entry name" value="ABC TRANSPORTER PERMEASE"/>
    <property type="match status" value="1"/>
</dbReference>
<dbReference type="InterPro" id="IPR052536">
    <property type="entry name" value="ABC-4_Integral_Memb_Prot"/>
</dbReference>
<gene>
    <name evidence="8" type="ORF">SAMN02745973_01340</name>
</gene>
<keyword evidence="6" id="KW-0813">Transport</keyword>
<proteinExistence type="inferred from homology"/>
<organism evidence="8 9">
    <name type="scientific">Garciella nitratireducens DSM 15102</name>
    <dbReference type="NCBI Taxonomy" id="1121911"/>
    <lineage>
        <taxon>Bacteria</taxon>
        <taxon>Bacillati</taxon>
        <taxon>Bacillota</taxon>
        <taxon>Clostridia</taxon>
        <taxon>Eubacteriales</taxon>
        <taxon>Eubacteriaceae</taxon>
        <taxon>Garciella</taxon>
    </lineage>
</organism>
<feature type="transmembrane region" description="Helical" evidence="6">
    <location>
        <begin position="622"/>
        <end position="646"/>
    </location>
</feature>
<feature type="transmembrane region" description="Helical" evidence="6">
    <location>
        <begin position="230"/>
        <end position="257"/>
    </location>
</feature>